<evidence type="ECO:0000313" key="3">
    <source>
        <dbReference type="Proteomes" id="UP001165289"/>
    </source>
</evidence>
<sequence length="224" mass="26084">MFKKRNSFKSSKKPHPRRSASLSTLNSLDDTIYSQNDMQLDYDGEIKLYLGAHELVFRGGEWIREGDPDPVKKTLATSISEEAFSRLEKENEKLQRENNALKYKFEVLLDMMTLYVAQNMPEEEMRTIAAKLEKHDLENERRNAEKEKRDTENEKGELKRVKIASQNERRELQKEKGVPQNEQGASESQNVDPENERSEISVSQIEREDTEKERGESPNYDVIS</sequence>
<protein>
    <submittedName>
        <fullName evidence="2">Protein chibby-like protein 1-like</fullName>
    </submittedName>
</protein>
<proteinExistence type="predicted"/>
<comment type="caution">
    <text evidence="2">The sequence shown here is derived from an EMBL/GenBank/DDBJ whole genome shotgun (WGS) entry which is preliminary data.</text>
</comment>
<feature type="compositionally biased region" description="Basic and acidic residues" evidence="1">
    <location>
        <begin position="194"/>
        <end position="216"/>
    </location>
</feature>
<feature type="compositionally biased region" description="Basic residues" evidence="1">
    <location>
        <begin position="1"/>
        <end position="18"/>
    </location>
</feature>
<accession>A0AAV7KBQ2</accession>
<feature type="compositionally biased region" description="Basic and acidic residues" evidence="1">
    <location>
        <begin position="136"/>
        <end position="160"/>
    </location>
</feature>
<organism evidence="2 3">
    <name type="scientific">Oopsacas minuta</name>
    <dbReference type="NCBI Taxonomy" id="111878"/>
    <lineage>
        <taxon>Eukaryota</taxon>
        <taxon>Metazoa</taxon>
        <taxon>Porifera</taxon>
        <taxon>Hexactinellida</taxon>
        <taxon>Hexasterophora</taxon>
        <taxon>Lyssacinosida</taxon>
        <taxon>Leucopsacidae</taxon>
        <taxon>Oopsacas</taxon>
    </lineage>
</organism>
<feature type="region of interest" description="Disordered" evidence="1">
    <location>
        <begin position="136"/>
        <end position="224"/>
    </location>
</feature>
<dbReference type="EMBL" id="JAKMXF010000088">
    <property type="protein sequence ID" value="KAI6658501.1"/>
    <property type="molecule type" value="Genomic_DNA"/>
</dbReference>
<feature type="compositionally biased region" description="Basic and acidic residues" evidence="1">
    <location>
        <begin position="167"/>
        <end position="177"/>
    </location>
</feature>
<feature type="region of interest" description="Disordered" evidence="1">
    <location>
        <begin position="1"/>
        <end position="23"/>
    </location>
</feature>
<keyword evidence="3" id="KW-1185">Reference proteome</keyword>
<evidence type="ECO:0000256" key="1">
    <source>
        <dbReference type="SAM" id="MobiDB-lite"/>
    </source>
</evidence>
<dbReference type="InterPro" id="IPR028118">
    <property type="entry name" value="Chibby_fam"/>
</dbReference>
<evidence type="ECO:0000313" key="2">
    <source>
        <dbReference type="EMBL" id="KAI6658501.1"/>
    </source>
</evidence>
<dbReference type="Proteomes" id="UP001165289">
    <property type="component" value="Unassembled WGS sequence"/>
</dbReference>
<dbReference type="AlphaFoldDB" id="A0AAV7KBQ2"/>
<name>A0AAV7KBQ2_9METZ</name>
<feature type="compositionally biased region" description="Polar residues" evidence="1">
    <location>
        <begin position="180"/>
        <end position="192"/>
    </location>
</feature>
<dbReference type="Pfam" id="PF14645">
    <property type="entry name" value="Chibby"/>
    <property type="match status" value="1"/>
</dbReference>
<gene>
    <name evidence="2" type="ORF">LOD99_15301</name>
</gene>
<reference evidence="2 3" key="1">
    <citation type="journal article" date="2023" name="BMC Biol.">
        <title>The compact genome of the sponge Oopsacas minuta (Hexactinellida) is lacking key metazoan core genes.</title>
        <authorList>
            <person name="Santini S."/>
            <person name="Schenkelaars Q."/>
            <person name="Jourda C."/>
            <person name="Duchesne M."/>
            <person name="Belahbib H."/>
            <person name="Rocher C."/>
            <person name="Selva M."/>
            <person name="Riesgo A."/>
            <person name="Vervoort M."/>
            <person name="Leys S.P."/>
            <person name="Kodjabachian L."/>
            <person name="Le Bivic A."/>
            <person name="Borchiellini C."/>
            <person name="Claverie J.M."/>
            <person name="Renard E."/>
        </authorList>
    </citation>
    <scope>NUCLEOTIDE SEQUENCE [LARGE SCALE GENOMIC DNA]</scope>
    <source>
        <strain evidence="2">SPO-2</strain>
    </source>
</reference>